<sequence length="178" mass="19647">MYYDIVTDHAVAFVLKLRVRCFPVAGCKVICTDQCGHNVLFDADTHGVVAMPDLHRPKMLPVSLFSPSGDDDGDDGSLFIMERRVLSPVRRGQTSHDLELLDFCQGRVTCQLLPPPPYWGTYLTSNIISYGMVGDGSLLCISVNGKATYAMDTAMRTWSKAATGCYPFVARKKSETDE</sequence>
<proteinExistence type="predicted"/>
<dbReference type="AlphaFoldDB" id="A0AAQ3TSD9"/>
<dbReference type="InterPro" id="IPR012871">
    <property type="entry name" value="DUF1668_ORYSA"/>
</dbReference>
<dbReference type="Proteomes" id="UP001341281">
    <property type="component" value="Chromosome 06"/>
</dbReference>
<gene>
    <name evidence="1" type="ORF">U9M48_026214</name>
</gene>
<dbReference type="PANTHER" id="PTHR33085">
    <property type="entry name" value="OS12G0113100 PROTEIN-RELATED"/>
    <property type="match status" value="1"/>
</dbReference>
<keyword evidence="2" id="KW-1185">Reference proteome</keyword>
<protein>
    <submittedName>
        <fullName evidence="1">Uncharacterized protein</fullName>
    </submittedName>
</protein>
<organism evidence="1 2">
    <name type="scientific">Paspalum notatum var. saurae</name>
    <dbReference type="NCBI Taxonomy" id="547442"/>
    <lineage>
        <taxon>Eukaryota</taxon>
        <taxon>Viridiplantae</taxon>
        <taxon>Streptophyta</taxon>
        <taxon>Embryophyta</taxon>
        <taxon>Tracheophyta</taxon>
        <taxon>Spermatophyta</taxon>
        <taxon>Magnoliopsida</taxon>
        <taxon>Liliopsida</taxon>
        <taxon>Poales</taxon>
        <taxon>Poaceae</taxon>
        <taxon>PACMAD clade</taxon>
        <taxon>Panicoideae</taxon>
        <taxon>Andropogonodae</taxon>
        <taxon>Paspaleae</taxon>
        <taxon>Paspalinae</taxon>
        <taxon>Paspalum</taxon>
    </lineage>
</organism>
<dbReference type="EMBL" id="CP144750">
    <property type="protein sequence ID" value="WVZ78514.1"/>
    <property type="molecule type" value="Genomic_DNA"/>
</dbReference>
<accession>A0AAQ3TSD9</accession>
<evidence type="ECO:0000313" key="2">
    <source>
        <dbReference type="Proteomes" id="UP001341281"/>
    </source>
</evidence>
<dbReference type="PANTHER" id="PTHR33085:SF145">
    <property type="entry name" value="OS05G0302200 PROTEIN"/>
    <property type="match status" value="1"/>
</dbReference>
<reference evidence="1 2" key="1">
    <citation type="submission" date="2024-02" db="EMBL/GenBank/DDBJ databases">
        <title>High-quality chromosome-scale genome assembly of Pensacola bahiagrass (Paspalum notatum Flugge var. saurae).</title>
        <authorList>
            <person name="Vega J.M."/>
            <person name="Podio M."/>
            <person name="Orjuela J."/>
            <person name="Siena L.A."/>
            <person name="Pessino S.C."/>
            <person name="Combes M.C."/>
            <person name="Mariac C."/>
            <person name="Albertini E."/>
            <person name="Pupilli F."/>
            <person name="Ortiz J.P.A."/>
            <person name="Leblanc O."/>
        </authorList>
    </citation>
    <scope>NUCLEOTIDE SEQUENCE [LARGE SCALE GENOMIC DNA]</scope>
    <source>
        <strain evidence="1">R1</strain>
        <tissue evidence="1">Leaf</tissue>
    </source>
</reference>
<name>A0AAQ3TSD9_PASNO</name>
<dbReference type="Pfam" id="PF07893">
    <property type="entry name" value="DUF1668"/>
    <property type="match status" value="1"/>
</dbReference>
<evidence type="ECO:0000313" key="1">
    <source>
        <dbReference type="EMBL" id="WVZ78514.1"/>
    </source>
</evidence>